<comment type="caution">
    <text evidence="4">The sequence shown here is derived from an EMBL/GenBank/DDBJ whole genome shotgun (WGS) entry which is preliminary data.</text>
</comment>
<gene>
    <name evidence="4" type="ORF">UR52_C0001G0001</name>
</gene>
<proteinExistence type="predicted"/>
<sequence>MKIGIDCRLWNETGVGRYIRALVSQLQKIDHKNDYVLFLPKLEFNNITLSNQKWSKILADVSWHSWEEQFKMPNIYKFSKADLIHIPYFSVPIFIKQPYIVTIHDLTISHYATGKATTKPMPIYLIKRLAYNLILKQAVSKSNKILTVSNYVKNQLIREFNLNPRKVVVTYESGELEDKLIPEKASNLPTNYCLYVGNAHPHKNLEKLLYAFAKVRKELPGFKLFLIGKDDYFYTRLKKYAEKL</sequence>
<evidence type="ECO:0000313" key="5">
    <source>
        <dbReference type="Proteomes" id="UP000034176"/>
    </source>
</evidence>
<dbReference type="Pfam" id="PF00534">
    <property type="entry name" value="Glycos_transf_1"/>
    <property type="match status" value="1"/>
</dbReference>
<reference evidence="4 5" key="1">
    <citation type="journal article" date="2015" name="Nature">
        <title>rRNA introns, odd ribosomes, and small enigmatic genomes across a large radiation of phyla.</title>
        <authorList>
            <person name="Brown C.T."/>
            <person name="Hug L.A."/>
            <person name="Thomas B.C."/>
            <person name="Sharon I."/>
            <person name="Castelle C.J."/>
            <person name="Singh A."/>
            <person name="Wilkins M.J."/>
            <person name="Williams K.H."/>
            <person name="Banfield J.F."/>
        </authorList>
    </citation>
    <scope>NUCLEOTIDE SEQUENCE [LARGE SCALE GENOMIC DNA]</scope>
</reference>
<dbReference type="Gene3D" id="3.40.50.2000">
    <property type="entry name" value="Glycogen Phosphorylase B"/>
    <property type="match status" value="2"/>
</dbReference>
<dbReference type="InterPro" id="IPR028098">
    <property type="entry name" value="Glyco_trans_4-like_N"/>
</dbReference>
<evidence type="ECO:0000313" key="4">
    <source>
        <dbReference type="EMBL" id="KKP59921.1"/>
    </source>
</evidence>
<dbReference type="GO" id="GO:0016757">
    <property type="term" value="F:glycosyltransferase activity"/>
    <property type="evidence" value="ECO:0007669"/>
    <property type="project" value="InterPro"/>
</dbReference>
<dbReference type="Pfam" id="PF13439">
    <property type="entry name" value="Glyco_transf_4"/>
    <property type="match status" value="1"/>
</dbReference>
<keyword evidence="1 4" id="KW-0808">Transferase</keyword>
<name>A0A0G0B871_9BACT</name>
<dbReference type="PANTHER" id="PTHR46401">
    <property type="entry name" value="GLYCOSYLTRANSFERASE WBBK-RELATED"/>
    <property type="match status" value="1"/>
</dbReference>
<dbReference type="GO" id="GO:0009103">
    <property type="term" value="P:lipopolysaccharide biosynthetic process"/>
    <property type="evidence" value="ECO:0007669"/>
    <property type="project" value="TreeGrafter"/>
</dbReference>
<dbReference type="AlphaFoldDB" id="A0A0G0B871"/>
<dbReference type="STRING" id="1618434.UR52_C0001G0001"/>
<accession>A0A0G0B871</accession>
<feature type="non-terminal residue" evidence="4">
    <location>
        <position position="244"/>
    </location>
</feature>
<dbReference type="PANTHER" id="PTHR46401:SF2">
    <property type="entry name" value="GLYCOSYLTRANSFERASE WBBK-RELATED"/>
    <property type="match status" value="1"/>
</dbReference>
<protein>
    <submittedName>
        <fullName evidence="4">Glycosyl transferase, group 1</fullName>
    </submittedName>
</protein>
<evidence type="ECO:0000256" key="1">
    <source>
        <dbReference type="ARBA" id="ARBA00022679"/>
    </source>
</evidence>
<feature type="domain" description="Glycosyl transferase family 1" evidence="2">
    <location>
        <begin position="180"/>
        <end position="243"/>
    </location>
</feature>
<dbReference type="InterPro" id="IPR001296">
    <property type="entry name" value="Glyco_trans_1"/>
</dbReference>
<dbReference type="EMBL" id="LBPN01000001">
    <property type="protein sequence ID" value="KKP59921.1"/>
    <property type="molecule type" value="Genomic_DNA"/>
</dbReference>
<evidence type="ECO:0000259" key="3">
    <source>
        <dbReference type="Pfam" id="PF13439"/>
    </source>
</evidence>
<organism evidence="4 5">
    <name type="scientific">Candidatus Gottesmanbacteria bacterium GW2011_GWA1_34_13</name>
    <dbReference type="NCBI Taxonomy" id="1618434"/>
    <lineage>
        <taxon>Bacteria</taxon>
        <taxon>Candidatus Gottesmaniibacteriota</taxon>
    </lineage>
</organism>
<dbReference type="SUPFAM" id="SSF53756">
    <property type="entry name" value="UDP-Glycosyltransferase/glycogen phosphorylase"/>
    <property type="match status" value="1"/>
</dbReference>
<feature type="domain" description="Glycosyltransferase subfamily 4-like N-terminal" evidence="3">
    <location>
        <begin position="14"/>
        <end position="171"/>
    </location>
</feature>
<dbReference type="Proteomes" id="UP000034176">
    <property type="component" value="Unassembled WGS sequence"/>
</dbReference>
<evidence type="ECO:0000259" key="2">
    <source>
        <dbReference type="Pfam" id="PF00534"/>
    </source>
</evidence>